<evidence type="ECO:0000313" key="7">
    <source>
        <dbReference type="Proteomes" id="UP000315628"/>
    </source>
</evidence>
<dbReference type="AlphaFoldDB" id="A0A560WD58"/>
<organism evidence="6 7">
    <name type="scientific">Marihabitans asiaticum</name>
    <dbReference type="NCBI Taxonomy" id="415218"/>
    <lineage>
        <taxon>Bacteria</taxon>
        <taxon>Bacillati</taxon>
        <taxon>Actinomycetota</taxon>
        <taxon>Actinomycetes</taxon>
        <taxon>Micrococcales</taxon>
        <taxon>Intrasporangiaceae</taxon>
        <taxon>Marihabitans</taxon>
    </lineage>
</organism>
<dbReference type="PANTHER" id="PTHR45947:SF3">
    <property type="entry name" value="SULFOQUINOVOSYL TRANSFERASE SQD2"/>
    <property type="match status" value="1"/>
</dbReference>
<keyword evidence="3 6" id="KW-0808">Transferase</keyword>
<keyword evidence="7" id="KW-1185">Reference proteome</keyword>
<dbReference type="GO" id="GO:1901137">
    <property type="term" value="P:carbohydrate derivative biosynthetic process"/>
    <property type="evidence" value="ECO:0007669"/>
    <property type="project" value="UniProtKB-ARBA"/>
</dbReference>
<evidence type="ECO:0000256" key="2">
    <source>
        <dbReference type="ARBA" id="ARBA00022676"/>
    </source>
</evidence>
<dbReference type="InterPro" id="IPR050194">
    <property type="entry name" value="Glycosyltransferase_grp1"/>
</dbReference>
<dbReference type="OrthoDB" id="506201at2"/>
<feature type="domain" description="Glycosyl transferase family 1" evidence="4">
    <location>
        <begin position="217"/>
        <end position="368"/>
    </location>
</feature>
<protein>
    <recommendedName>
        <fullName evidence="1">D-inositol 3-phosphate glycosyltransferase</fullName>
    </recommendedName>
</protein>
<accession>A0A560WD58</accession>
<dbReference type="Pfam" id="PF00534">
    <property type="entry name" value="Glycos_transf_1"/>
    <property type="match status" value="1"/>
</dbReference>
<evidence type="ECO:0000313" key="6">
    <source>
        <dbReference type="EMBL" id="TWD15500.1"/>
    </source>
</evidence>
<evidence type="ECO:0000256" key="3">
    <source>
        <dbReference type="ARBA" id="ARBA00022679"/>
    </source>
</evidence>
<evidence type="ECO:0000259" key="4">
    <source>
        <dbReference type="Pfam" id="PF00534"/>
    </source>
</evidence>
<dbReference type="Proteomes" id="UP000315628">
    <property type="component" value="Unassembled WGS sequence"/>
</dbReference>
<evidence type="ECO:0000259" key="5">
    <source>
        <dbReference type="Pfam" id="PF13439"/>
    </source>
</evidence>
<dbReference type="InterPro" id="IPR001296">
    <property type="entry name" value="Glyco_trans_1"/>
</dbReference>
<evidence type="ECO:0000256" key="1">
    <source>
        <dbReference type="ARBA" id="ARBA00021292"/>
    </source>
</evidence>
<reference evidence="6 7" key="1">
    <citation type="submission" date="2019-06" db="EMBL/GenBank/DDBJ databases">
        <title>Sequencing the genomes of 1000 actinobacteria strains.</title>
        <authorList>
            <person name="Klenk H.-P."/>
        </authorList>
    </citation>
    <scope>NUCLEOTIDE SEQUENCE [LARGE SCALE GENOMIC DNA]</scope>
    <source>
        <strain evidence="6 7">DSM 18935</strain>
    </source>
</reference>
<dbReference type="InterPro" id="IPR028098">
    <property type="entry name" value="Glyco_trans_4-like_N"/>
</dbReference>
<dbReference type="GO" id="GO:0016758">
    <property type="term" value="F:hexosyltransferase activity"/>
    <property type="evidence" value="ECO:0007669"/>
    <property type="project" value="TreeGrafter"/>
</dbReference>
<dbReference type="Pfam" id="PF13439">
    <property type="entry name" value="Glyco_transf_4"/>
    <property type="match status" value="1"/>
</dbReference>
<dbReference type="EMBL" id="VIUW01000002">
    <property type="protein sequence ID" value="TWD15500.1"/>
    <property type="molecule type" value="Genomic_DNA"/>
</dbReference>
<keyword evidence="2" id="KW-0328">Glycosyltransferase</keyword>
<dbReference type="CDD" id="cd03801">
    <property type="entry name" value="GT4_PimA-like"/>
    <property type="match status" value="1"/>
</dbReference>
<feature type="domain" description="Glycosyltransferase subfamily 4-like N-terminal" evidence="5">
    <location>
        <begin position="33"/>
        <end position="204"/>
    </location>
</feature>
<gene>
    <name evidence="6" type="ORF">FB557_1010</name>
</gene>
<comment type="caution">
    <text evidence="6">The sequence shown here is derived from an EMBL/GenBank/DDBJ whole genome shotgun (WGS) entry which is preliminary data.</text>
</comment>
<proteinExistence type="predicted"/>
<dbReference type="PANTHER" id="PTHR45947">
    <property type="entry name" value="SULFOQUINOVOSYL TRANSFERASE SQD2"/>
    <property type="match status" value="1"/>
</dbReference>
<sequence length="400" mass="42069">MMARAGDERDCMTGTQGRVRVALVASSFHPHTGGVEQHVRQVATELSRAGVDVEVWTVDRGEGLGEQDVDGVRVRYLPTPLPARSAAALGRLLRAAPRAAAAWRRAHREFRPDVLHVQCFGPNGLYALALNHLTRTPLVVTSHGETVADDYGAFDRSALLRAGLRHAISRTRVVTAPSELVLEDLRSRFGLHGGVVVPNGVHLDAPVGDPPALPPGPVVLAVGRLERMKGFDLLLDAVAALDDPRVQVAIGGDGSQREALKDQAARLGLSERVHLLGRLSDRDVAGAMRAADVVVVPSRWEAFGIVALEAWRAGTPLVASVHGGMPEFIRDGVDGLVVDPVDPEALASAIRGLLEAPITAADLAAAGSERVRHYSWGSVAGRYATIHAGAGAGATAGVGA</sequence>
<dbReference type="SUPFAM" id="SSF53756">
    <property type="entry name" value="UDP-Glycosyltransferase/glycogen phosphorylase"/>
    <property type="match status" value="1"/>
</dbReference>
<name>A0A560WD58_9MICO</name>
<dbReference type="Gene3D" id="3.40.50.2000">
    <property type="entry name" value="Glycogen Phosphorylase B"/>
    <property type="match status" value="2"/>
</dbReference>